<dbReference type="RefSeq" id="WP_143515594.1">
    <property type="nucleotide sequence ID" value="NZ_FWFN01000003.1"/>
</dbReference>
<dbReference type="EMBL" id="FWFN01000003">
    <property type="protein sequence ID" value="SLN36320.1"/>
    <property type="molecule type" value="Genomic_DNA"/>
</dbReference>
<feature type="chain" id="PRO_5012959523" evidence="1">
    <location>
        <begin position="28"/>
        <end position="461"/>
    </location>
</feature>
<organism evidence="2 3">
    <name type="scientific">Pseudooceanicola marinus</name>
    <dbReference type="NCBI Taxonomy" id="396013"/>
    <lineage>
        <taxon>Bacteria</taxon>
        <taxon>Pseudomonadati</taxon>
        <taxon>Pseudomonadota</taxon>
        <taxon>Alphaproteobacteria</taxon>
        <taxon>Rhodobacterales</taxon>
        <taxon>Paracoccaceae</taxon>
        <taxon>Pseudooceanicola</taxon>
    </lineage>
</organism>
<keyword evidence="1" id="KW-0732">Signal</keyword>
<proteinExistence type="predicted"/>
<dbReference type="AlphaFoldDB" id="A0A1X6YZZ2"/>
<sequence length="461" mass="49670">MTVSLPLRMAAPGAAALLTFAAGSALAQEASFNASLSAGLRYYPEDGLYAGQSSSGVEAFGEMTLGGEIALGAGRLTFDLDGILDSTGTLDRGNVAELHYSQSFGDWSLLAGFHTENWGVAESRSVMNVMNPVDGTDPLVQDTLLGTPMVNLNYHSGIGTFSAYALLGFIEPTFPKGDEGRFRSLLQWDPDRAYYDEDRDARNVDLALRYSGYFALGNGSLDVQATYFNGTSREALAMPGCIKPLGPVNEAMCDAINDAIADGIAQGDLPVDADDFWDTMDEIMTDDLASALSGLPPVAGLIPYYRKVEQVGLSAVYALNDLQLRAEASWHDVGTEEYLSAVVGGDYTFNGLGGGDGDLTMVMEYLYDDRGALQPATVFEDDLFLGMNYRLNNASDTEVKLGVFHDISSEARLYTLRLSSRLTDSSSFEVNASHATTTGWNDPLAFIKDDSFVEVKLTTYF</sequence>
<accession>A0A1X6YZZ2</accession>
<gene>
    <name evidence="2" type="ORF">PSM7751_01561</name>
</gene>
<evidence type="ECO:0000313" key="3">
    <source>
        <dbReference type="Proteomes" id="UP000193963"/>
    </source>
</evidence>
<dbReference type="OrthoDB" id="1188513at2"/>
<keyword evidence="3" id="KW-1185">Reference proteome</keyword>
<reference evidence="3" key="1">
    <citation type="submission" date="2017-03" db="EMBL/GenBank/DDBJ databases">
        <authorList>
            <person name="Rodrigo-Torres L."/>
            <person name="Arahal R.D."/>
            <person name="Lucena T."/>
        </authorList>
    </citation>
    <scope>NUCLEOTIDE SEQUENCE [LARGE SCALE GENOMIC DNA]</scope>
    <source>
        <strain evidence="3">CECT 7751</strain>
    </source>
</reference>
<evidence type="ECO:0000313" key="2">
    <source>
        <dbReference type="EMBL" id="SLN36320.1"/>
    </source>
</evidence>
<name>A0A1X6YZZ2_9RHOB</name>
<feature type="signal peptide" evidence="1">
    <location>
        <begin position="1"/>
        <end position="27"/>
    </location>
</feature>
<dbReference type="Proteomes" id="UP000193963">
    <property type="component" value="Unassembled WGS sequence"/>
</dbReference>
<protein>
    <submittedName>
        <fullName evidence="2">Uncharacterized protein</fullName>
    </submittedName>
</protein>
<evidence type="ECO:0000256" key="1">
    <source>
        <dbReference type="SAM" id="SignalP"/>
    </source>
</evidence>